<keyword evidence="4" id="KW-0032">Aminotransferase</keyword>
<keyword evidence="2" id="KW-0663">Pyridoxal phosphate</keyword>
<reference evidence="4 5" key="1">
    <citation type="submission" date="2021-03" db="EMBL/GenBank/DDBJ databases">
        <title>Caproiciproducens sp. nov. isolated from feces of cow.</title>
        <authorList>
            <person name="Choi J.-Y."/>
        </authorList>
    </citation>
    <scope>NUCLEOTIDE SEQUENCE [LARGE SCALE GENOMIC DNA]</scope>
    <source>
        <strain evidence="4 5">AGMB10547</strain>
    </source>
</reference>
<dbReference type="InterPro" id="IPR015424">
    <property type="entry name" value="PyrdxlP-dep_Trfase"/>
</dbReference>
<dbReference type="SUPFAM" id="SSF53383">
    <property type="entry name" value="PLP-dependent transferases"/>
    <property type="match status" value="1"/>
</dbReference>
<evidence type="ECO:0000313" key="4">
    <source>
        <dbReference type="EMBL" id="MBW7571281.1"/>
    </source>
</evidence>
<keyword evidence="5" id="KW-1185">Reference proteome</keyword>
<evidence type="ECO:0000256" key="1">
    <source>
        <dbReference type="ARBA" id="ARBA00001933"/>
    </source>
</evidence>
<dbReference type="PANTHER" id="PTHR42885:SF1">
    <property type="entry name" value="THREONINE-PHOSPHATE DECARBOXYLASE"/>
    <property type="match status" value="1"/>
</dbReference>
<feature type="domain" description="Aminotransferase class I/classII large" evidence="3">
    <location>
        <begin position="14"/>
        <end position="337"/>
    </location>
</feature>
<gene>
    <name evidence="4" type="ORF">J5W02_00505</name>
</gene>
<dbReference type="Gene3D" id="3.40.640.10">
    <property type="entry name" value="Type I PLP-dependent aspartate aminotransferase-like (Major domain)"/>
    <property type="match status" value="1"/>
</dbReference>
<name>A0ABS7DJJ8_9FIRM</name>
<dbReference type="EMBL" id="JAGFNZ010000001">
    <property type="protein sequence ID" value="MBW7571281.1"/>
    <property type="molecule type" value="Genomic_DNA"/>
</dbReference>
<evidence type="ECO:0000256" key="2">
    <source>
        <dbReference type="ARBA" id="ARBA00022898"/>
    </source>
</evidence>
<dbReference type="InterPro" id="IPR015421">
    <property type="entry name" value="PyrdxlP-dep_Trfase_major"/>
</dbReference>
<accession>A0ABS7DJJ8</accession>
<dbReference type="PANTHER" id="PTHR42885">
    <property type="entry name" value="HISTIDINOL-PHOSPHATE AMINOTRANSFERASE-RELATED"/>
    <property type="match status" value="1"/>
</dbReference>
<dbReference type="Proteomes" id="UP000719942">
    <property type="component" value="Unassembled WGS sequence"/>
</dbReference>
<dbReference type="InterPro" id="IPR004839">
    <property type="entry name" value="Aminotransferase_I/II_large"/>
</dbReference>
<evidence type="ECO:0000313" key="5">
    <source>
        <dbReference type="Proteomes" id="UP000719942"/>
    </source>
</evidence>
<dbReference type="InterPro" id="IPR015422">
    <property type="entry name" value="PyrdxlP-dep_Trfase_small"/>
</dbReference>
<comment type="caution">
    <text evidence="4">The sequence shown here is derived from an EMBL/GenBank/DDBJ whole genome shotgun (WGS) entry which is preliminary data.</text>
</comment>
<dbReference type="Pfam" id="PF00155">
    <property type="entry name" value="Aminotran_1_2"/>
    <property type="match status" value="1"/>
</dbReference>
<dbReference type="RefSeq" id="WP_219938495.1">
    <property type="nucleotide sequence ID" value="NZ_JAGFNZ010000001.1"/>
</dbReference>
<proteinExistence type="predicted"/>
<protein>
    <submittedName>
        <fullName evidence="4">Aminotransferase class I/II-fold pyridoxal phosphate-dependent enzyme</fullName>
    </submittedName>
</protein>
<dbReference type="Gene3D" id="3.90.1150.10">
    <property type="entry name" value="Aspartate Aminotransferase, domain 1"/>
    <property type="match status" value="1"/>
</dbReference>
<organism evidence="4 5">
    <name type="scientific">Caproiciproducens faecalis</name>
    <dbReference type="NCBI Taxonomy" id="2820301"/>
    <lineage>
        <taxon>Bacteria</taxon>
        <taxon>Bacillati</taxon>
        <taxon>Bacillota</taxon>
        <taxon>Clostridia</taxon>
        <taxon>Eubacteriales</taxon>
        <taxon>Acutalibacteraceae</taxon>
        <taxon>Caproiciproducens</taxon>
    </lineage>
</organism>
<keyword evidence="4" id="KW-0808">Transferase</keyword>
<dbReference type="CDD" id="cd00609">
    <property type="entry name" value="AAT_like"/>
    <property type="match status" value="1"/>
</dbReference>
<sequence>MVHGGDIYRNQVRIDFSVNSNPLGIPDSVKSALHEAVGHCEQYPDIRAQELTDSVSKMTGVEKEHILFGNGASELFLAVIHAVQPKRIVIPVPSFFGYEKAASASNAQIYYYEMQECAGFALNEGILKELTEETDLLFLANPNNPVGNLVDSALLEKVARVCLEKKITVVLDECFLEFTGEEERLSYKNRITDYPNILVVRAFTKIFAIPGVRLGYLFCGDRELKEKIENQLPEWNLSVFAQAAGTAACLEKEYVEKTAGYVKTERECLTAELKRLGIRVHPSAADYLLLNTDLDFYHFLLRKEILVRDCGSYRGLQKGYYRVAVKNHGENEALIRAVEELMREKH</sequence>
<evidence type="ECO:0000259" key="3">
    <source>
        <dbReference type="Pfam" id="PF00155"/>
    </source>
</evidence>
<comment type="cofactor">
    <cofactor evidence="1">
        <name>pyridoxal 5'-phosphate</name>
        <dbReference type="ChEBI" id="CHEBI:597326"/>
    </cofactor>
</comment>
<dbReference type="GO" id="GO:0008483">
    <property type="term" value="F:transaminase activity"/>
    <property type="evidence" value="ECO:0007669"/>
    <property type="project" value="UniProtKB-KW"/>
</dbReference>